<dbReference type="PANTHER" id="PTHR45138:SF9">
    <property type="entry name" value="DIGUANYLATE CYCLASE DGCM-RELATED"/>
    <property type="match status" value="1"/>
</dbReference>
<gene>
    <name evidence="5" type="ORF">GCM10010994_13720</name>
</gene>
<organism evidence="5 6">
    <name type="scientific">Chelatococcus reniformis</name>
    <dbReference type="NCBI Taxonomy" id="1494448"/>
    <lineage>
        <taxon>Bacteria</taxon>
        <taxon>Pseudomonadati</taxon>
        <taxon>Pseudomonadota</taxon>
        <taxon>Alphaproteobacteria</taxon>
        <taxon>Hyphomicrobiales</taxon>
        <taxon>Chelatococcaceae</taxon>
        <taxon>Chelatococcus</taxon>
    </lineage>
</organism>
<dbReference type="NCBIfam" id="TIGR00254">
    <property type="entry name" value="GGDEF"/>
    <property type="match status" value="1"/>
</dbReference>
<dbReference type="EMBL" id="BMGG01000002">
    <property type="protein sequence ID" value="GGC56055.1"/>
    <property type="molecule type" value="Genomic_DNA"/>
</dbReference>
<comment type="caution">
    <text evidence="5">The sequence shown here is derived from an EMBL/GenBank/DDBJ whole genome shotgun (WGS) entry which is preliminary data.</text>
</comment>
<evidence type="ECO:0000256" key="1">
    <source>
        <dbReference type="ARBA" id="ARBA00012528"/>
    </source>
</evidence>
<name>A0A916U1M6_9HYPH</name>
<dbReference type="CDD" id="cd01949">
    <property type="entry name" value="GGDEF"/>
    <property type="match status" value="1"/>
</dbReference>
<feature type="transmembrane region" description="Helical" evidence="3">
    <location>
        <begin position="153"/>
        <end position="171"/>
    </location>
</feature>
<dbReference type="GO" id="GO:0005886">
    <property type="term" value="C:plasma membrane"/>
    <property type="evidence" value="ECO:0007669"/>
    <property type="project" value="TreeGrafter"/>
</dbReference>
<proteinExistence type="predicted"/>
<keyword evidence="3" id="KW-0472">Membrane</keyword>
<feature type="transmembrane region" description="Helical" evidence="3">
    <location>
        <begin position="191"/>
        <end position="214"/>
    </location>
</feature>
<dbReference type="RefSeq" id="WP_188608386.1">
    <property type="nucleotide sequence ID" value="NZ_BMGG01000002.1"/>
</dbReference>
<dbReference type="Gene3D" id="3.30.70.270">
    <property type="match status" value="1"/>
</dbReference>
<dbReference type="InterPro" id="IPR043128">
    <property type="entry name" value="Rev_trsase/Diguanyl_cyclase"/>
</dbReference>
<dbReference type="GO" id="GO:1902201">
    <property type="term" value="P:negative regulation of bacterial-type flagellum-dependent cell motility"/>
    <property type="evidence" value="ECO:0007669"/>
    <property type="project" value="TreeGrafter"/>
</dbReference>
<evidence type="ECO:0000256" key="2">
    <source>
        <dbReference type="ARBA" id="ARBA00034247"/>
    </source>
</evidence>
<dbReference type="Pfam" id="PF00990">
    <property type="entry name" value="GGDEF"/>
    <property type="match status" value="1"/>
</dbReference>
<dbReference type="InterPro" id="IPR000160">
    <property type="entry name" value="GGDEF_dom"/>
</dbReference>
<dbReference type="SUPFAM" id="SSF55073">
    <property type="entry name" value="Nucleotide cyclase"/>
    <property type="match status" value="1"/>
</dbReference>
<evidence type="ECO:0000313" key="6">
    <source>
        <dbReference type="Proteomes" id="UP000637002"/>
    </source>
</evidence>
<feature type="transmembrane region" description="Helical" evidence="3">
    <location>
        <begin position="39"/>
        <end position="59"/>
    </location>
</feature>
<sequence>MWQPILPANPAILIGPGVIVIMAIGFVGAWTFDRRRSHLLLFAGACLLFAIGVCSQVFALPRGRANAVVSTIPYALAVQMVGEALLRRSGLRAGWWFHAAAFAGMLGLIWYFTYVEPALLARVYVQNLGFGLILLLAALRLTVLLRGSIADKILFWTFFIFAAHFIPRTLLTAGVDLPRTAAAFARTPFWFALHLSLSFFGVALALAVLGATAFDLIDSLEKEGETDPLTKLPNRRGFDRGALAIFDGDEGPISVILADIDNFKNVNDQLGHAAGDEVLQAFAGLLRSSVRKADVLGRLGGEEFAIVVPGARGDQAHALAERIRQTLASAHLRGPDGQALSASFGVAERHRREPLWDLIGRADKSLYAAKRAGRNRALIASLLPDGGGNDDRPEMFF</sequence>
<keyword evidence="3" id="KW-1133">Transmembrane helix</keyword>
<dbReference type="FunFam" id="3.30.70.270:FF:000001">
    <property type="entry name" value="Diguanylate cyclase domain protein"/>
    <property type="match status" value="1"/>
</dbReference>
<evidence type="ECO:0000259" key="4">
    <source>
        <dbReference type="PROSITE" id="PS50887"/>
    </source>
</evidence>
<evidence type="ECO:0000313" key="5">
    <source>
        <dbReference type="EMBL" id="GGC56055.1"/>
    </source>
</evidence>
<feature type="transmembrane region" description="Helical" evidence="3">
    <location>
        <begin position="12"/>
        <end position="32"/>
    </location>
</feature>
<dbReference type="EC" id="2.7.7.65" evidence="1"/>
<feature type="transmembrane region" description="Helical" evidence="3">
    <location>
        <begin position="93"/>
        <end position="112"/>
    </location>
</feature>
<comment type="catalytic activity">
    <reaction evidence="2">
        <text>2 GTP = 3',3'-c-di-GMP + 2 diphosphate</text>
        <dbReference type="Rhea" id="RHEA:24898"/>
        <dbReference type="ChEBI" id="CHEBI:33019"/>
        <dbReference type="ChEBI" id="CHEBI:37565"/>
        <dbReference type="ChEBI" id="CHEBI:58805"/>
        <dbReference type="EC" id="2.7.7.65"/>
    </reaction>
</comment>
<evidence type="ECO:0000256" key="3">
    <source>
        <dbReference type="SAM" id="Phobius"/>
    </source>
</evidence>
<dbReference type="PROSITE" id="PS50887">
    <property type="entry name" value="GGDEF"/>
    <property type="match status" value="1"/>
</dbReference>
<dbReference type="GO" id="GO:0052621">
    <property type="term" value="F:diguanylate cyclase activity"/>
    <property type="evidence" value="ECO:0007669"/>
    <property type="project" value="UniProtKB-EC"/>
</dbReference>
<accession>A0A916U1M6</accession>
<dbReference type="InterPro" id="IPR029787">
    <property type="entry name" value="Nucleotide_cyclase"/>
</dbReference>
<dbReference type="AlphaFoldDB" id="A0A916U1M6"/>
<dbReference type="InterPro" id="IPR050469">
    <property type="entry name" value="Diguanylate_Cyclase"/>
</dbReference>
<keyword evidence="3" id="KW-0812">Transmembrane</keyword>
<dbReference type="SMART" id="SM00267">
    <property type="entry name" value="GGDEF"/>
    <property type="match status" value="1"/>
</dbReference>
<dbReference type="GO" id="GO:0043709">
    <property type="term" value="P:cell adhesion involved in single-species biofilm formation"/>
    <property type="evidence" value="ECO:0007669"/>
    <property type="project" value="TreeGrafter"/>
</dbReference>
<protein>
    <recommendedName>
        <fullName evidence="1">diguanylate cyclase</fullName>
        <ecNumber evidence="1">2.7.7.65</ecNumber>
    </recommendedName>
</protein>
<reference evidence="5" key="1">
    <citation type="journal article" date="2014" name="Int. J. Syst. Evol. Microbiol.">
        <title>Complete genome sequence of Corynebacterium casei LMG S-19264T (=DSM 44701T), isolated from a smear-ripened cheese.</title>
        <authorList>
            <consortium name="US DOE Joint Genome Institute (JGI-PGF)"/>
            <person name="Walter F."/>
            <person name="Albersmeier A."/>
            <person name="Kalinowski J."/>
            <person name="Ruckert C."/>
        </authorList>
    </citation>
    <scope>NUCLEOTIDE SEQUENCE</scope>
    <source>
        <strain evidence="5">CGMCC 1.12919</strain>
    </source>
</reference>
<feature type="transmembrane region" description="Helical" evidence="3">
    <location>
        <begin position="124"/>
        <end position="141"/>
    </location>
</feature>
<reference evidence="5" key="2">
    <citation type="submission" date="2020-09" db="EMBL/GenBank/DDBJ databases">
        <authorList>
            <person name="Sun Q."/>
            <person name="Zhou Y."/>
        </authorList>
    </citation>
    <scope>NUCLEOTIDE SEQUENCE</scope>
    <source>
        <strain evidence="5">CGMCC 1.12919</strain>
    </source>
</reference>
<dbReference type="PANTHER" id="PTHR45138">
    <property type="entry name" value="REGULATORY COMPONENTS OF SENSORY TRANSDUCTION SYSTEM"/>
    <property type="match status" value="1"/>
</dbReference>
<dbReference type="Proteomes" id="UP000637002">
    <property type="component" value="Unassembled WGS sequence"/>
</dbReference>
<feature type="domain" description="GGDEF" evidence="4">
    <location>
        <begin position="251"/>
        <end position="382"/>
    </location>
</feature>
<keyword evidence="6" id="KW-1185">Reference proteome</keyword>